<evidence type="ECO:0000313" key="3">
    <source>
        <dbReference type="Proteomes" id="UP001479436"/>
    </source>
</evidence>
<name>A0ABR2X3K6_9FUNG</name>
<dbReference type="PANTHER" id="PTHR31642">
    <property type="entry name" value="TRICHOTHECENE 3-O-ACETYLTRANSFERASE"/>
    <property type="match status" value="1"/>
</dbReference>
<organism evidence="2 3">
    <name type="scientific">Basidiobolus ranarum</name>
    <dbReference type="NCBI Taxonomy" id="34480"/>
    <lineage>
        <taxon>Eukaryota</taxon>
        <taxon>Fungi</taxon>
        <taxon>Fungi incertae sedis</taxon>
        <taxon>Zoopagomycota</taxon>
        <taxon>Entomophthoromycotina</taxon>
        <taxon>Basidiobolomycetes</taxon>
        <taxon>Basidiobolales</taxon>
        <taxon>Basidiobolaceae</taxon>
        <taxon>Basidiobolus</taxon>
    </lineage>
</organism>
<dbReference type="PANTHER" id="PTHR31642:SF310">
    <property type="entry name" value="FATTY ALCOHOL:CAFFEOYL-COA ACYLTRANSFERASE"/>
    <property type="match status" value="1"/>
</dbReference>
<evidence type="ECO:0000313" key="2">
    <source>
        <dbReference type="EMBL" id="KAK9768364.1"/>
    </source>
</evidence>
<keyword evidence="3" id="KW-1185">Reference proteome</keyword>
<reference evidence="2 3" key="1">
    <citation type="submission" date="2023-04" db="EMBL/GenBank/DDBJ databases">
        <title>Genome of Basidiobolus ranarum AG-B5.</title>
        <authorList>
            <person name="Stajich J.E."/>
            <person name="Carter-House D."/>
            <person name="Gryganskyi A."/>
        </authorList>
    </citation>
    <scope>NUCLEOTIDE SEQUENCE [LARGE SCALE GENOMIC DNA]</scope>
    <source>
        <strain evidence="2 3">AG-B5</strain>
    </source>
</reference>
<dbReference type="InterPro" id="IPR023213">
    <property type="entry name" value="CAT-like_dom_sf"/>
</dbReference>
<comment type="caution">
    <text evidence="2">The sequence shown here is derived from an EMBL/GenBank/DDBJ whole genome shotgun (WGS) entry which is preliminary data.</text>
</comment>
<dbReference type="Gene3D" id="3.30.559.10">
    <property type="entry name" value="Chloramphenicol acetyltransferase-like domain"/>
    <property type="match status" value="2"/>
</dbReference>
<dbReference type="Proteomes" id="UP001479436">
    <property type="component" value="Unassembled WGS sequence"/>
</dbReference>
<proteinExistence type="predicted"/>
<sequence>MLSSTDLLTCQLPLLVRPATPSKYALIALSPFDSIMPETSFNFQFIYKNEQNDTNFMHPDAMKSSLSKLLVDFPLMAGRARQNNEKWYIDCNDAGVSFRIAHAAMKLDDFAYDQVPQEPRVQRTCPEDPIWRVKLTYFSCGGVIVISELFHPVGDGATNAMLMRKWASLHSNKPYSLPVLDRTLIRASGGPPPSSVPLWQEDEECDAIRTRKLPCSSAKLIKFSANELLAMKHAAHDPDDTGTPWVSTNDVLCSHMWRLITKARGLPADTMTSMAQACNVRKYIQPPLTSDYVGNVLMFARTDMISAYELEGSSLARISASSRRSISLLTSTLVQDFIDWISSGPSTKPVGTGFQYGPDVAATSWVAFNMYSVVFENDEPPHFVGQAPPFSDGLIKLVEGKEKGSINIQLSLPQIHMDNLLADPELHKYANVQ</sequence>
<evidence type="ECO:0000256" key="1">
    <source>
        <dbReference type="ARBA" id="ARBA00022679"/>
    </source>
</evidence>
<dbReference type="Pfam" id="PF02458">
    <property type="entry name" value="Transferase"/>
    <property type="match status" value="1"/>
</dbReference>
<accession>A0ABR2X3K6</accession>
<protein>
    <submittedName>
        <fullName evidence="2">Uncharacterized protein</fullName>
    </submittedName>
</protein>
<dbReference type="InterPro" id="IPR050317">
    <property type="entry name" value="Plant_Fungal_Acyltransferase"/>
</dbReference>
<keyword evidence="1" id="KW-0808">Transferase</keyword>
<gene>
    <name evidence="2" type="ORF">K7432_001091</name>
</gene>
<dbReference type="EMBL" id="JASJQH010000022">
    <property type="protein sequence ID" value="KAK9768364.1"/>
    <property type="molecule type" value="Genomic_DNA"/>
</dbReference>